<dbReference type="Proteomes" id="UP000807115">
    <property type="component" value="Chromosome 2"/>
</dbReference>
<feature type="domain" description="Rad60/SUMO-like" evidence="1">
    <location>
        <begin position="22"/>
        <end position="92"/>
    </location>
</feature>
<accession>A0A921RS37</accession>
<organism evidence="2 3">
    <name type="scientific">Sorghum bicolor</name>
    <name type="common">Sorghum</name>
    <name type="synonym">Sorghum vulgare</name>
    <dbReference type="NCBI Taxonomy" id="4558"/>
    <lineage>
        <taxon>Eukaryota</taxon>
        <taxon>Viridiplantae</taxon>
        <taxon>Streptophyta</taxon>
        <taxon>Embryophyta</taxon>
        <taxon>Tracheophyta</taxon>
        <taxon>Spermatophyta</taxon>
        <taxon>Magnoliopsida</taxon>
        <taxon>Liliopsida</taxon>
        <taxon>Poales</taxon>
        <taxon>Poaceae</taxon>
        <taxon>PACMAD clade</taxon>
        <taxon>Panicoideae</taxon>
        <taxon>Andropogonodae</taxon>
        <taxon>Andropogoneae</taxon>
        <taxon>Sorghinae</taxon>
        <taxon>Sorghum</taxon>
    </lineage>
</organism>
<protein>
    <recommendedName>
        <fullName evidence="1">Rad60/SUMO-like domain-containing protein</fullName>
    </recommendedName>
</protein>
<dbReference type="KEGG" id="sbi:8056380"/>
<evidence type="ECO:0000313" key="3">
    <source>
        <dbReference type="Proteomes" id="UP000807115"/>
    </source>
</evidence>
<evidence type="ECO:0000259" key="1">
    <source>
        <dbReference type="Pfam" id="PF11976"/>
    </source>
</evidence>
<dbReference type="EMBL" id="CM027681">
    <property type="protein sequence ID" value="KAG0545498.1"/>
    <property type="molecule type" value="Genomic_DNA"/>
</dbReference>
<reference evidence="2" key="2">
    <citation type="submission" date="2020-10" db="EMBL/GenBank/DDBJ databases">
        <authorList>
            <person name="Cooper E.A."/>
            <person name="Brenton Z.W."/>
            <person name="Flinn B.S."/>
            <person name="Jenkins J."/>
            <person name="Shu S."/>
            <person name="Flowers D."/>
            <person name="Luo F."/>
            <person name="Wang Y."/>
            <person name="Xia P."/>
            <person name="Barry K."/>
            <person name="Daum C."/>
            <person name="Lipzen A."/>
            <person name="Yoshinaga Y."/>
            <person name="Schmutz J."/>
            <person name="Saski C."/>
            <person name="Vermerris W."/>
            <person name="Kresovich S."/>
        </authorList>
    </citation>
    <scope>NUCLEOTIDE SEQUENCE</scope>
</reference>
<dbReference type="Pfam" id="PF11976">
    <property type="entry name" value="Rad60-SLD"/>
    <property type="match status" value="1"/>
</dbReference>
<comment type="caution">
    <text evidence="2">The sequence shown here is derived from an EMBL/GenBank/DDBJ whole genome shotgun (WGS) entry which is preliminary data.</text>
</comment>
<name>A0A921RS37_SORBI</name>
<dbReference type="Gramene" id="EER97425">
    <property type="protein sequence ID" value="EER97425"/>
    <property type="gene ID" value="SORBI_3002G349600"/>
</dbReference>
<dbReference type="OrthoDB" id="442921at2759"/>
<dbReference type="SUPFAM" id="SSF54236">
    <property type="entry name" value="Ubiquitin-like"/>
    <property type="match status" value="1"/>
</dbReference>
<dbReference type="PANTHER" id="PTHR10562">
    <property type="entry name" value="SMALL UBIQUITIN-RELATED MODIFIER"/>
    <property type="match status" value="1"/>
</dbReference>
<dbReference type="OMA" id="FFESMIG"/>
<gene>
    <name evidence="2" type="ORF">BDA96_02G366600</name>
</gene>
<reference evidence="2" key="1">
    <citation type="journal article" date="2019" name="BMC Genomics">
        <title>A new reference genome for Sorghum bicolor reveals high levels of sequence similarity between sweet and grain genotypes: implications for the genetics of sugar metabolism.</title>
        <authorList>
            <person name="Cooper E.A."/>
            <person name="Brenton Z.W."/>
            <person name="Flinn B.S."/>
            <person name="Jenkins J."/>
            <person name="Shu S."/>
            <person name="Flowers D."/>
            <person name="Luo F."/>
            <person name="Wang Y."/>
            <person name="Xia P."/>
            <person name="Barry K."/>
            <person name="Daum C."/>
            <person name="Lipzen A."/>
            <person name="Yoshinaga Y."/>
            <person name="Schmutz J."/>
            <person name="Saski C."/>
            <person name="Vermerris W."/>
            <person name="Kresovich S."/>
        </authorList>
    </citation>
    <scope>NUCLEOTIDE SEQUENCE</scope>
</reference>
<dbReference type="CDD" id="cd01763">
    <property type="entry name" value="Ubl_SUMO_like"/>
    <property type="match status" value="1"/>
</dbReference>
<sequence>MSPPRQENRRQVIVKAEPVPSITLKVLDQQSRRAFHTMRMNDRLQGVMDAYYKKVSDDVTYGTGIFMFDGSVRLRGCNTPAELDLNDGDQIEFFESMIGGGCMG</sequence>
<dbReference type="AlphaFoldDB" id="A0A921RS37"/>
<dbReference type="InterPro" id="IPR022617">
    <property type="entry name" value="Rad60/SUMO-like_dom"/>
</dbReference>
<evidence type="ECO:0000313" key="2">
    <source>
        <dbReference type="EMBL" id="KAG0545498.1"/>
    </source>
</evidence>
<proteinExistence type="predicted"/>
<dbReference type="Gramene" id="OQU90145">
    <property type="protein sequence ID" value="OQU90145"/>
    <property type="gene ID" value="SORBI_3002G349600"/>
</dbReference>
<dbReference type="InterPro" id="IPR029071">
    <property type="entry name" value="Ubiquitin-like_domsf"/>
</dbReference>
<dbReference type="Gene3D" id="3.10.20.90">
    <property type="entry name" value="Phosphatidylinositol 3-kinase Catalytic Subunit, Chain A, domain 1"/>
    <property type="match status" value="1"/>
</dbReference>